<name>H0I498_SORBI</name>
<dbReference type="EMBL" id="AHAO01000006">
    <property type="protein sequence ID" value="EHK62708.1"/>
    <property type="molecule type" value="Genomic_DNA"/>
</dbReference>
<accession>H0I498</accession>
<evidence type="ECO:0000313" key="2">
    <source>
        <dbReference type="Proteomes" id="UP000243458"/>
    </source>
</evidence>
<sequence>MGRFRKTLDDCELMELSLQNRRFTWSNERQEPTMRIINWGFRPLPVNAQSPGQDAKKGGLQI</sequence>
<dbReference type="Proteomes" id="UP000243458">
    <property type="component" value="Unassembled WGS sequence"/>
</dbReference>
<proteinExistence type="predicted"/>
<gene>
    <name evidence="1" type="ORF">M3S_E07</name>
</gene>
<reference evidence="1 2" key="1">
    <citation type="journal article" date="2011" name="Genome Biol.">
        <title>Genome-wide patterns of genetic variation in sweet and grain sorghum (Sorghum bicolor).</title>
        <authorList>
            <person name="Zheng L.Y."/>
            <person name="Guo X.S."/>
            <person name="He B."/>
            <person name="Sun L.J."/>
            <person name="Peng Y."/>
            <person name="Dong S.S."/>
            <person name="Liu T.F."/>
            <person name="Jiang S."/>
            <person name="Ramachandran S."/>
            <person name="Liu C.M."/>
            <person name="Jing H.C."/>
        </authorList>
    </citation>
    <scope>NUCLEOTIDE SEQUENCE [LARGE SCALE GENOMIC DNA]</scope>
    <source>
        <strain evidence="2">cv. E-Tian</strain>
    </source>
</reference>
<dbReference type="AlphaFoldDB" id="H0I498"/>
<protein>
    <submittedName>
        <fullName evidence="1">Uncharacterized protein</fullName>
    </submittedName>
</protein>
<evidence type="ECO:0000313" key="1">
    <source>
        <dbReference type="EMBL" id="EHK62708.1"/>
    </source>
</evidence>
<organism evidence="1 2">
    <name type="scientific">Sorghum bicolor</name>
    <name type="common">Sorghum</name>
    <name type="synonym">Sorghum vulgare</name>
    <dbReference type="NCBI Taxonomy" id="4558"/>
    <lineage>
        <taxon>Eukaryota</taxon>
        <taxon>Viridiplantae</taxon>
        <taxon>Streptophyta</taxon>
        <taxon>Embryophyta</taxon>
        <taxon>Tracheophyta</taxon>
        <taxon>Spermatophyta</taxon>
        <taxon>Magnoliopsida</taxon>
        <taxon>Liliopsida</taxon>
        <taxon>Poales</taxon>
        <taxon>Poaceae</taxon>
        <taxon>PACMAD clade</taxon>
        <taxon>Panicoideae</taxon>
        <taxon>Andropogonodae</taxon>
        <taxon>Andropogoneae</taxon>
        <taxon>Sorghinae</taxon>
        <taxon>Sorghum</taxon>
    </lineage>
</organism>
<comment type="caution">
    <text evidence="1">The sequence shown here is derived from an EMBL/GenBank/DDBJ whole genome shotgun (WGS) entry which is preliminary data.</text>
</comment>